<evidence type="ECO:0000313" key="3">
    <source>
        <dbReference type="Proteomes" id="UP000663992"/>
    </source>
</evidence>
<sequence>VCNEEHRFIVSEQLASIGHEAQTILLEPFGRNTAPAVAIAAMHLLAEGRDELLLVLPADHVIEDVAVFHKALAVARNAAEQGAMVLFGVPAERPETGYGYIKTGRDACELPQGVLAVEAF</sequence>
<gene>
    <name evidence="2" type="primary">cpsB</name>
    <name evidence="2" type="ORF">J0A65_26485</name>
</gene>
<dbReference type="EMBL" id="JAFKCS010000738">
    <property type="protein sequence ID" value="MBN7823443.1"/>
    <property type="molecule type" value="Genomic_DNA"/>
</dbReference>
<dbReference type="EC" id="2.7.7.13" evidence="2"/>
<keyword evidence="2" id="KW-0548">Nucleotidyltransferase</keyword>
<dbReference type="Proteomes" id="UP000663992">
    <property type="component" value="Unassembled WGS sequence"/>
</dbReference>
<organism evidence="2 3">
    <name type="scientific">Bowmanella yangjiangensis</name>
    <dbReference type="NCBI Taxonomy" id="2811230"/>
    <lineage>
        <taxon>Bacteria</taxon>
        <taxon>Pseudomonadati</taxon>
        <taxon>Pseudomonadota</taxon>
        <taxon>Gammaproteobacteria</taxon>
        <taxon>Alteromonadales</taxon>
        <taxon>Alteromonadaceae</taxon>
        <taxon>Bowmanella</taxon>
    </lineage>
</organism>
<dbReference type="RefSeq" id="WP_269814717.1">
    <property type="nucleotide sequence ID" value="NZ_JAFKCS010000738.1"/>
</dbReference>
<dbReference type="Gene3D" id="3.90.550.10">
    <property type="entry name" value="Spore Coat Polysaccharide Biosynthesis Protein SpsA, Chain A"/>
    <property type="match status" value="1"/>
</dbReference>
<keyword evidence="3" id="KW-1185">Reference proteome</keyword>
<accession>A0ABS3D264</accession>
<feature type="non-terminal residue" evidence="2">
    <location>
        <position position="1"/>
    </location>
</feature>
<protein>
    <submittedName>
        <fullName evidence="2">Mannose-1-phosphate guanylyltransferase/mannose-6-phosphate isomerase</fullName>
        <ecNumber evidence="2">2.7.7.13</ecNumber>
    </submittedName>
</protein>
<dbReference type="PANTHER" id="PTHR46390:SF1">
    <property type="entry name" value="MANNOSE-1-PHOSPHATE GUANYLYLTRANSFERASE"/>
    <property type="match status" value="1"/>
</dbReference>
<dbReference type="InterPro" id="IPR051161">
    <property type="entry name" value="Mannose-6P_isomerase_type2"/>
</dbReference>
<dbReference type="InterPro" id="IPR005835">
    <property type="entry name" value="NTP_transferase_dom"/>
</dbReference>
<evidence type="ECO:0000259" key="1">
    <source>
        <dbReference type="Pfam" id="PF00483"/>
    </source>
</evidence>
<keyword evidence="2" id="KW-0808">Transferase</keyword>
<evidence type="ECO:0000313" key="2">
    <source>
        <dbReference type="EMBL" id="MBN7823443.1"/>
    </source>
</evidence>
<feature type="non-terminal residue" evidence="2">
    <location>
        <position position="120"/>
    </location>
</feature>
<dbReference type="GO" id="GO:0004475">
    <property type="term" value="F:mannose-1-phosphate guanylyltransferase (GTP) activity"/>
    <property type="evidence" value="ECO:0007669"/>
    <property type="project" value="UniProtKB-EC"/>
</dbReference>
<feature type="domain" description="Nucleotidyl transferase" evidence="1">
    <location>
        <begin position="1"/>
        <end position="105"/>
    </location>
</feature>
<reference evidence="2 3" key="1">
    <citation type="submission" date="2021-03" db="EMBL/GenBank/DDBJ databases">
        <title>novel species isolated from a fishpond in China.</title>
        <authorList>
            <person name="Lu H."/>
            <person name="Cai Z."/>
        </authorList>
    </citation>
    <scope>NUCLEOTIDE SEQUENCE [LARGE SCALE GENOMIC DNA]</scope>
    <source>
        <strain evidence="2 3">Y57</strain>
    </source>
</reference>
<dbReference type="Pfam" id="PF00483">
    <property type="entry name" value="NTP_transferase"/>
    <property type="match status" value="1"/>
</dbReference>
<proteinExistence type="predicted"/>
<keyword evidence="2" id="KW-0413">Isomerase</keyword>
<dbReference type="GO" id="GO:0016853">
    <property type="term" value="F:isomerase activity"/>
    <property type="evidence" value="ECO:0007669"/>
    <property type="project" value="UniProtKB-KW"/>
</dbReference>
<dbReference type="PANTHER" id="PTHR46390">
    <property type="entry name" value="MANNOSE-1-PHOSPHATE GUANYLYLTRANSFERASE"/>
    <property type="match status" value="1"/>
</dbReference>
<name>A0ABS3D264_9ALTE</name>
<dbReference type="SUPFAM" id="SSF53448">
    <property type="entry name" value="Nucleotide-diphospho-sugar transferases"/>
    <property type="match status" value="1"/>
</dbReference>
<dbReference type="InterPro" id="IPR029044">
    <property type="entry name" value="Nucleotide-diphossugar_trans"/>
</dbReference>
<comment type="caution">
    <text evidence="2">The sequence shown here is derived from an EMBL/GenBank/DDBJ whole genome shotgun (WGS) entry which is preliminary data.</text>
</comment>